<dbReference type="AlphaFoldDB" id="F3KZD6"/>
<organism evidence="1 2">
    <name type="scientific">Aequoribacter fuscus</name>
    <dbReference type="NCBI Taxonomy" id="2518989"/>
    <lineage>
        <taxon>Bacteria</taxon>
        <taxon>Pseudomonadati</taxon>
        <taxon>Pseudomonadota</taxon>
        <taxon>Gammaproteobacteria</taxon>
        <taxon>Cellvibrionales</taxon>
        <taxon>Halieaceae</taxon>
        <taxon>Aequoribacter</taxon>
    </lineage>
</organism>
<gene>
    <name evidence="1" type="ORF">IMCC3088_247</name>
</gene>
<accession>F3KZD6</accession>
<sequence>MCTVKRTKAAKFGIKKGNLTINCGEIMAFTDPGPKPALDVV</sequence>
<dbReference type="Proteomes" id="UP000005615">
    <property type="component" value="Unassembled WGS sequence"/>
</dbReference>
<comment type="caution">
    <text evidence="1">The sequence shown here is derived from an EMBL/GenBank/DDBJ whole genome shotgun (WGS) entry which is preliminary data.</text>
</comment>
<proteinExistence type="predicted"/>
<evidence type="ECO:0000313" key="1">
    <source>
        <dbReference type="EMBL" id="EGG30623.1"/>
    </source>
</evidence>
<reference evidence="1 2" key="1">
    <citation type="journal article" date="2011" name="J. Bacteriol.">
        <title>Genome sequence of strain IMCC3088, a proteorhodopsin-containing marine bacterium belonging to the OM60/NOR5 clade.</title>
        <authorList>
            <person name="Jang Y."/>
            <person name="Oh H.M."/>
            <person name="Kang I."/>
            <person name="Lee K."/>
            <person name="Yang S.J."/>
            <person name="Cho J.C."/>
        </authorList>
    </citation>
    <scope>NUCLEOTIDE SEQUENCE [LARGE SCALE GENOMIC DNA]</scope>
    <source>
        <strain evidence="1 2">IMCC3088</strain>
    </source>
</reference>
<keyword evidence="2" id="KW-1185">Reference proteome</keyword>
<name>F3KZD6_9GAMM</name>
<evidence type="ECO:0000313" key="2">
    <source>
        <dbReference type="Proteomes" id="UP000005615"/>
    </source>
</evidence>
<dbReference type="STRING" id="2518989.IMCC3088_247"/>
<protein>
    <submittedName>
        <fullName evidence="1">Uncharacterized protein</fullName>
    </submittedName>
</protein>
<dbReference type="EMBL" id="AEIG01000011">
    <property type="protein sequence ID" value="EGG30623.1"/>
    <property type="molecule type" value="Genomic_DNA"/>
</dbReference>